<comment type="caution">
    <text evidence="7">The sequence shown here is derived from an EMBL/GenBank/DDBJ whole genome shotgun (WGS) entry which is preliminary data.</text>
</comment>
<evidence type="ECO:0000259" key="6">
    <source>
        <dbReference type="PROSITE" id="PS50075"/>
    </source>
</evidence>
<evidence type="ECO:0000313" key="8">
    <source>
        <dbReference type="Proteomes" id="UP001279860"/>
    </source>
</evidence>
<dbReference type="Pfam" id="PF00668">
    <property type="entry name" value="Condensation"/>
    <property type="match status" value="4"/>
</dbReference>
<keyword evidence="3" id="KW-0597">Phosphoprotein</keyword>
<dbReference type="InterPro" id="IPR006162">
    <property type="entry name" value="Ppantetheine_attach_site"/>
</dbReference>
<evidence type="ECO:0000256" key="4">
    <source>
        <dbReference type="ARBA" id="ARBA00022737"/>
    </source>
</evidence>
<dbReference type="SUPFAM" id="SSF56801">
    <property type="entry name" value="Acetyl-CoA synthetase-like"/>
    <property type="match status" value="1"/>
</dbReference>
<feature type="compositionally biased region" description="Polar residues" evidence="5">
    <location>
        <begin position="2105"/>
        <end position="2133"/>
    </location>
</feature>
<dbReference type="InterPro" id="IPR001242">
    <property type="entry name" value="Condensation_dom"/>
</dbReference>
<dbReference type="InterPro" id="IPR010060">
    <property type="entry name" value="NRPS_synth"/>
</dbReference>
<dbReference type="InterPro" id="IPR045851">
    <property type="entry name" value="AMP-bd_C_sf"/>
</dbReference>
<evidence type="ECO:0000313" key="7">
    <source>
        <dbReference type="EMBL" id="MDW6092183.1"/>
    </source>
</evidence>
<dbReference type="Pfam" id="PF00550">
    <property type="entry name" value="PP-binding"/>
    <property type="match status" value="3"/>
</dbReference>
<dbReference type="InterPro" id="IPR042099">
    <property type="entry name" value="ANL_N_sf"/>
</dbReference>
<dbReference type="CDD" id="cd19531">
    <property type="entry name" value="LCL_NRPS-like"/>
    <property type="match status" value="1"/>
</dbReference>
<dbReference type="Gene3D" id="3.30.559.10">
    <property type="entry name" value="Chloramphenicol acetyltransferase-like domain"/>
    <property type="match status" value="4"/>
</dbReference>
<dbReference type="Gene3D" id="1.10.1200.10">
    <property type="entry name" value="ACP-like"/>
    <property type="match status" value="3"/>
</dbReference>
<feature type="domain" description="Carrier" evidence="6">
    <location>
        <begin position="2393"/>
        <end position="2468"/>
    </location>
</feature>
<gene>
    <name evidence="7" type="ORF">SBX64_06450</name>
</gene>
<sequence>MSHAELNQQNSPESNPRGGQQPAKPENPLDPYHIAQRLAQLPAEKKQQFRALLQSKQIDSWQLPIVPGAHPDNRAVLSSAQQRLWFIEQYEQGRALYNLTGRLVLTGALDLQAMQRAFAGLLQRHHILRSTYQTDAAGQVYQQVEQDYPLPFEIYTRVTDIEQRCEQISNQPFALDRDLPVRVALLSSVGEASAEEDSEASEKRLSPQARSSERKAELKVSVPARGAADASQGRLSPQEGHQRWHLLFVIHHIAFDAWSESLLIQELAELYDHHLMHPDEEAIRPLPLQYADYALWQQEWLTSDKAQQQREFWQTTLANAPGQIQLPFDFPYPSVAQRNYQGAQERLTLPDDVFQAAQHFAAREGTTLYNVMQAAFLLQLNRQGAGTDICLGTSVANRQRPELENMLGFLVNTLVLRHQLPSQVTFRRLVSQVSQTTQAAFEHQDLPFDLVLDALNIERGQAWSPLFQVLFVYRNVPCSSLALTDVSVDVAERDLKQARFDMTVRLNEIDQADGESALRIDLEYSTELFRQETIQAFLQTYLQTLTQVFGQPDQLWDIREREPAEPMHADDTGADTLSFTDSDEVMQLAGQIAAGYREMLRKDVTLHDSFFQLGGDSILCLQLVALLKKSGIRLTPKQVFAQQTPLKIAREQLQAASSDTDDVLRLAAQIAAGYGTLLNKTVALDDSFFRQGGDSILCLQLVALLKKSDIRLTPKQVFALQTPIALARELTGCKPAVHTESTVQRSSDIPLAPIQHWFFTQHLAQANHWNQSVLLSYTDTLDLPCLRQAVSQVFALHPQLSARYFIADEVSAVDDVITGTDALTDVSTGSDAVTGTDTQTANAHAEKQTVLQQLGEGLLGEEKWPVEAHVIPAQQLNRLLSAQQSLLDLQKTAPIRVDVIDFHDQDGGRILLTAHHLVVDGVSWRVLLSQLCQAYFSLSGGEQPELTAPSASYGEWVNYLQQWPESRKRAARQYWQPLAGTDAATQHRWVRLPASLGEIDFTQPNRLADTDTLEVQLEPALTQKLTTTALQAYELGINDLLLAALNGVFATWRKEPELLIELEGHGRQHEALDLSQTVGWFTSRYPVRLQCHAQITTETDVTPGTDASVAGTDGLGNGVAWTDATMRQLILDTKAQLRQVPDQGQGFGVLKYLGGELDALVTPSVVFNYLGQLDRGLAIGDISLADETVPEQRHGSNRRKQWLDINAMIQHSALTLRWQFNCNVQTSAMIRQVAQDFISLLSALIEHCERAPSVRSLSDYPLIMDVVPSQAAFENLLEQLPIAPDALDNLYPLTPTQQGMLFHSLAEPNQGLYLNQSIIDFHGELDVQALQHAWQALFDHHPVLRSGFIWQGLDVPLQYVAKTVPLDWQVITGDDDTASGQQVHQLAQAAFKQEFTLTHPGLMRFRLVRLKADHHCLIWTRHHLIVDGWCTGQMVAEVRRSYQSLTAGRGAADSVSVGAFADFVAWLKQQDTTASLDYWQQLLTTTNATDGVRLPRPLKPVQGQSEQGQASMRTAGSSVRPSVVQQYTQTLSPASTAGLKALAAKHQLTLNSLCQAVWALILKRYTNHDTVTMGITSAGRPDALDNAQQMMGVFITTIPLVAQLNQSQSLVMLAHRLQNQLINSREHEHVPLVEIQKATGLTDALFDNLLVFENYPGEQFQMDDALQFTVRETLERNNYPLTLVLVPHQQLDMRLTLDSSQIEPLVATAMLADFVTLLTQAACAGDEIHEDELIRALVNESQQTGPWLWNQTEQVYDVPATLDAYLARQVEQTPERIALVCPADMCPADRGTSFDLDALSPEARCSDDNEWQPGQDFALSYQMLDALATRFAHSLRRSHQCMRGERIGLCMRRSPEMVIAILACVKLGCAYVPLDPDLPAQRLAMIVASARPKVVLAQQGVMHLFDEFKDEFEGQTPEGEAPLAGQTPESAASAYPPIMVLGVETAIAKSQIYHGQPWQPADSQIVQPDDILYVLYTSGSTGQPKGVAVPHAGIVNRIAWMQDTFGLQHDDAVLQKTPYGFDVSVWEFFWPLVSGARLVMAEPDAHKDSGRLSELVRDYGITTMHFVPAMLHGFLESFTENSLAGQTPESAAVLAGQTPEDAASFSGQTPQAASSPVISQPVTSQSMPAQQTASPHPQLRRLICSGEALPYHVQQHCLTLLPHVELYNLYGPTEASIDVTWWDCRAQNIVNEVPIGYPIANMQTWILDAQLNPVPVGVAGELYLAGVGLAAGYLGQPELTESVFIANPLAVNAAAAQPTSDAQYARLYRTGDLARYRADGAIEYLGRADFQVKIRGQRIELGEIEAVLATYPAIREAVVQVRARGQQDALVGYVVCDQQLPVEPLMTFLQQRLPAYMVPDQIEILSALPLTHNGKVDRKHLPEPGWQRVMFSAPQTPTEQQLAALWQTLLGIESVGRHDNFFALGGHSLLLTRLVNRINQQFNLNLRLAQLIELPDLASLAAYVDMNDHSRLAESATDHEDERESFEL</sequence>
<evidence type="ECO:0000256" key="1">
    <source>
        <dbReference type="ARBA" id="ARBA00001957"/>
    </source>
</evidence>
<dbReference type="InterPro" id="IPR020845">
    <property type="entry name" value="AMP-binding_CS"/>
</dbReference>
<keyword evidence="2" id="KW-0596">Phosphopantetheine</keyword>
<proteinExistence type="predicted"/>
<feature type="domain" description="Carrier" evidence="6">
    <location>
        <begin position="583"/>
        <end position="656"/>
    </location>
</feature>
<dbReference type="PROSITE" id="PS50075">
    <property type="entry name" value="CARRIER"/>
    <property type="match status" value="3"/>
</dbReference>
<dbReference type="Proteomes" id="UP001279860">
    <property type="component" value="Unassembled WGS sequence"/>
</dbReference>
<dbReference type="Pfam" id="PF00501">
    <property type="entry name" value="AMP-binding"/>
    <property type="match status" value="1"/>
</dbReference>
<feature type="region of interest" description="Disordered" evidence="5">
    <location>
        <begin position="194"/>
        <end position="236"/>
    </location>
</feature>
<dbReference type="EMBL" id="JAWRCP010000001">
    <property type="protein sequence ID" value="MDW6092183.1"/>
    <property type="molecule type" value="Genomic_DNA"/>
</dbReference>
<reference evidence="7 8" key="1">
    <citation type="submission" date="2023-11" db="EMBL/GenBank/DDBJ databases">
        <title>Plant-associative lifestyle of Vibrio porteresiae and its evolutionary dynamics.</title>
        <authorList>
            <person name="Rameshkumar N."/>
            <person name="Kirti K."/>
        </authorList>
    </citation>
    <scope>NUCLEOTIDE SEQUENCE [LARGE SCALE GENOMIC DNA]</scope>
    <source>
        <strain evidence="7 8">MSSRF7</strain>
    </source>
</reference>
<dbReference type="SUPFAM" id="SSF52777">
    <property type="entry name" value="CoA-dependent acyltransferases"/>
    <property type="match status" value="7"/>
</dbReference>
<keyword evidence="8" id="KW-1185">Reference proteome</keyword>
<accession>A0ABU4ITA9</accession>
<organism evidence="7 8">
    <name type="scientific">Vibrio rhizosphaerae</name>
    <dbReference type="NCBI Taxonomy" id="398736"/>
    <lineage>
        <taxon>Bacteria</taxon>
        <taxon>Pseudomonadati</taxon>
        <taxon>Pseudomonadota</taxon>
        <taxon>Gammaproteobacteria</taxon>
        <taxon>Vibrionales</taxon>
        <taxon>Vibrionaceae</taxon>
        <taxon>Vibrio</taxon>
    </lineage>
</organism>
<dbReference type="Gene3D" id="3.40.50.12780">
    <property type="entry name" value="N-terminal domain of ligase-like"/>
    <property type="match status" value="1"/>
</dbReference>
<dbReference type="InterPro" id="IPR020806">
    <property type="entry name" value="PKS_PP-bd"/>
</dbReference>
<evidence type="ECO:0000256" key="5">
    <source>
        <dbReference type="SAM" id="MobiDB-lite"/>
    </source>
</evidence>
<dbReference type="InterPro" id="IPR023213">
    <property type="entry name" value="CAT-like_dom_sf"/>
</dbReference>
<dbReference type="PANTHER" id="PTHR45527">
    <property type="entry name" value="NONRIBOSOMAL PEPTIDE SYNTHETASE"/>
    <property type="match status" value="1"/>
</dbReference>
<dbReference type="SMART" id="SM00823">
    <property type="entry name" value="PKS_PP"/>
    <property type="match status" value="3"/>
</dbReference>
<feature type="compositionally biased region" description="Polar residues" evidence="5">
    <location>
        <begin position="1"/>
        <end position="18"/>
    </location>
</feature>
<protein>
    <submittedName>
        <fullName evidence="7">Condensation domain-containing protein</fullName>
    </submittedName>
</protein>
<dbReference type="Pfam" id="PF13193">
    <property type="entry name" value="AMP-binding_C"/>
    <property type="match status" value="1"/>
</dbReference>
<dbReference type="PANTHER" id="PTHR45527:SF1">
    <property type="entry name" value="FATTY ACID SYNTHASE"/>
    <property type="match status" value="1"/>
</dbReference>
<dbReference type="InterPro" id="IPR009081">
    <property type="entry name" value="PP-bd_ACP"/>
</dbReference>
<name>A0ABU4ITA9_9VIBR</name>
<evidence type="ECO:0000256" key="2">
    <source>
        <dbReference type="ARBA" id="ARBA00022450"/>
    </source>
</evidence>
<keyword evidence="4" id="KW-0677">Repeat</keyword>
<feature type="compositionally biased region" description="Polar residues" evidence="5">
    <location>
        <begin position="1502"/>
        <end position="1515"/>
    </location>
</feature>
<dbReference type="Gene3D" id="3.40.50.980">
    <property type="match status" value="2"/>
</dbReference>
<feature type="domain" description="Carrier" evidence="6">
    <location>
        <begin position="658"/>
        <end position="734"/>
    </location>
</feature>
<dbReference type="PROSITE" id="PS00012">
    <property type="entry name" value="PHOSPHOPANTETHEINE"/>
    <property type="match status" value="2"/>
</dbReference>
<comment type="cofactor">
    <cofactor evidence="1">
        <name>pantetheine 4'-phosphate</name>
        <dbReference type="ChEBI" id="CHEBI:47942"/>
    </cofactor>
</comment>
<feature type="region of interest" description="Disordered" evidence="5">
    <location>
        <begin position="1493"/>
        <end position="1515"/>
    </location>
</feature>
<feature type="compositionally biased region" description="Basic and acidic residues" evidence="5">
    <location>
        <begin position="200"/>
        <end position="218"/>
    </location>
</feature>
<dbReference type="InterPro" id="IPR000873">
    <property type="entry name" value="AMP-dep_synth/lig_dom"/>
</dbReference>
<feature type="region of interest" description="Disordered" evidence="5">
    <location>
        <begin position="1"/>
        <end position="30"/>
    </location>
</feature>
<dbReference type="SUPFAM" id="SSF47336">
    <property type="entry name" value="ACP-like"/>
    <property type="match status" value="3"/>
</dbReference>
<dbReference type="RefSeq" id="WP_318584575.1">
    <property type="nucleotide sequence ID" value="NZ_JAWRCP010000001.1"/>
</dbReference>
<feature type="region of interest" description="Disordered" evidence="5">
    <location>
        <begin position="2095"/>
        <end position="2133"/>
    </location>
</feature>
<dbReference type="NCBIfam" id="TIGR01720">
    <property type="entry name" value="NRPS-para261"/>
    <property type="match status" value="1"/>
</dbReference>
<dbReference type="Gene3D" id="3.30.300.30">
    <property type="match status" value="1"/>
</dbReference>
<dbReference type="PROSITE" id="PS00455">
    <property type="entry name" value="AMP_BINDING"/>
    <property type="match status" value="1"/>
</dbReference>
<evidence type="ECO:0000256" key="3">
    <source>
        <dbReference type="ARBA" id="ARBA00022553"/>
    </source>
</evidence>
<dbReference type="InterPro" id="IPR025110">
    <property type="entry name" value="AMP-bd_C"/>
</dbReference>
<dbReference type="Gene3D" id="3.30.559.30">
    <property type="entry name" value="Nonribosomal peptide synthetase, condensation domain"/>
    <property type="match status" value="3"/>
</dbReference>
<dbReference type="InterPro" id="IPR036736">
    <property type="entry name" value="ACP-like_sf"/>
</dbReference>